<evidence type="ECO:0000313" key="2">
    <source>
        <dbReference type="EMBL" id="EEF68513.1"/>
    </source>
</evidence>
<dbReference type="Proteomes" id="UP000005950">
    <property type="component" value="Unassembled WGS sequence"/>
</dbReference>
<dbReference type="InterPro" id="IPR053148">
    <property type="entry name" value="PD-DEXK-like_domain"/>
</dbReference>
<evidence type="ECO:0000313" key="3">
    <source>
        <dbReference type="Proteomes" id="UP000005950"/>
    </source>
</evidence>
<dbReference type="AlphaFoldDB" id="B9Y695"/>
<sequence length="124" mass="14251">MKNTACRLTIPTFFIDLLFYNRTLSCLVAIELKIDIFRPEHLGQLNFYLETLDRDIRMPNETTSVGLILCTGKDDTGVEYALSRAMSPTMIADYTLHLPNKDLLQNKLRELTELAPENIEDDKQ</sequence>
<reference evidence="2 3" key="1">
    <citation type="submission" date="2008-12" db="EMBL/GenBank/DDBJ databases">
        <authorList>
            <person name="Fulton L."/>
            <person name="Clifton S."/>
            <person name="Fulton B."/>
            <person name="Xu J."/>
            <person name="Minx P."/>
            <person name="Pepin K.H."/>
            <person name="Johnson M."/>
            <person name="Bhonagiri V."/>
            <person name="Nash W.E."/>
            <person name="Mardis E.R."/>
            <person name="Wilson R.K."/>
        </authorList>
    </citation>
    <scope>NUCLEOTIDE SEQUENCE [LARGE SCALE GENOMIC DNA]</scope>
    <source>
        <strain evidence="2 3">DSM 12042</strain>
    </source>
</reference>
<protein>
    <recommendedName>
        <fullName evidence="1">YhcG PDDEXK nuclease domain-containing protein</fullName>
    </recommendedName>
</protein>
<dbReference type="InterPro" id="IPR009362">
    <property type="entry name" value="YhcG_C"/>
</dbReference>
<dbReference type="PANTHER" id="PTHR30547">
    <property type="entry name" value="UNCHARACTERIZED PROTEIN YHCG-RELATED"/>
    <property type="match status" value="1"/>
</dbReference>
<comment type="caution">
    <text evidence="2">The sequence shown here is derived from an EMBL/GenBank/DDBJ whole genome shotgun (WGS) entry which is preliminary data.</text>
</comment>
<dbReference type="eggNOG" id="COG4804">
    <property type="taxonomic scope" value="Bacteria"/>
</dbReference>
<dbReference type="GO" id="GO:0003676">
    <property type="term" value="F:nucleic acid binding"/>
    <property type="evidence" value="ECO:0007669"/>
    <property type="project" value="InterPro"/>
</dbReference>
<name>B9Y695_9FIRM</name>
<gene>
    <name evidence="2" type="ORF">HOLDEFILI_01327</name>
</gene>
<dbReference type="HOGENOM" id="CLU_046640_3_2_9"/>
<organism evidence="2 3">
    <name type="scientific">Holdemania filiformis DSM 12042</name>
    <dbReference type="NCBI Taxonomy" id="545696"/>
    <lineage>
        <taxon>Bacteria</taxon>
        <taxon>Bacillati</taxon>
        <taxon>Bacillota</taxon>
        <taxon>Erysipelotrichia</taxon>
        <taxon>Erysipelotrichales</taxon>
        <taxon>Erysipelotrichaceae</taxon>
        <taxon>Holdemania</taxon>
    </lineage>
</organism>
<reference evidence="2 3" key="2">
    <citation type="submission" date="2009-02" db="EMBL/GenBank/DDBJ databases">
        <title>Draft genome sequence of Holdemania filiformis DSM 12042.</title>
        <authorList>
            <person name="Sudarsanam P."/>
            <person name="Ley R."/>
            <person name="Guruge J."/>
            <person name="Turnbaugh P.J."/>
            <person name="Mahowald M."/>
            <person name="Liep D."/>
            <person name="Gordon J."/>
        </authorList>
    </citation>
    <scope>NUCLEOTIDE SEQUENCE [LARGE SCALE GENOMIC DNA]</scope>
    <source>
        <strain evidence="2 3">DSM 12042</strain>
    </source>
</reference>
<dbReference type="Gene3D" id="3.40.1350.10">
    <property type="match status" value="1"/>
</dbReference>
<feature type="domain" description="YhcG PDDEXK nuclease" evidence="1">
    <location>
        <begin position="11"/>
        <end position="108"/>
    </location>
</feature>
<dbReference type="EMBL" id="ACCF01000078">
    <property type="protein sequence ID" value="EEF68513.1"/>
    <property type="molecule type" value="Genomic_DNA"/>
</dbReference>
<dbReference type="PANTHER" id="PTHR30547:SF0">
    <property type="entry name" value="BLR8175 PROTEIN"/>
    <property type="match status" value="1"/>
</dbReference>
<accession>B9Y695</accession>
<dbReference type="InterPro" id="IPR011856">
    <property type="entry name" value="tRNA_endonuc-like_dom_sf"/>
</dbReference>
<dbReference type="Pfam" id="PF06250">
    <property type="entry name" value="YhcG_C"/>
    <property type="match status" value="1"/>
</dbReference>
<evidence type="ECO:0000259" key="1">
    <source>
        <dbReference type="Pfam" id="PF06250"/>
    </source>
</evidence>
<proteinExistence type="predicted"/>